<dbReference type="InterPro" id="IPR003439">
    <property type="entry name" value="ABC_transporter-like_ATP-bd"/>
</dbReference>
<dbReference type="Gene3D" id="2.40.50.140">
    <property type="entry name" value="Nucleic acid-binding proteins"/>
    <property type="match status" value="1"/>
</dbReference>
<dbReference type="InterPro" id="IPR027417">
    <property type="entry name" value="P-loop_NTPase"/>
</dbReference>
<evidence type="ECO:0000259" key="5">
    <source>
        <dbReference type="PROSITE" id="PS50893"/>
    </source>
</evidence>
<dbReference type="FunFam" id="3.40.50.300:FF:000042">
    <property type="entry name" value="Maltose/maltodextrin ABC transporter, ATP-binding protein"/>
    <property type="match status" value="1"/>
</dbReference>
<dbReference type="PROSITE" id="PS00211">
    <property type="entry name" value="ABC_TRANSPORTER_1"/>
    <property type="match status" value="1"/>
</dbReference>
<dbReference type="GO" id="GO:1990060">
    <property type="term" value="C:maltose transport complex"/>
    <property type="evidence" value="ECO:0007669"/>
    <property type="project" value="TreeGrafter"/>
</dbReference>
<dbReference type="InterPro" id="IPR017871">
    <property type="entry name" value="ABC_transporter-like_CS"/>
</dbReference>
<dbReference type="GO" id="GO:0015423">
    <property type="term" value="F:ABC-type maltose transporter activity"/>
    <property type="evidence" value="ECO:0007669"/>
    <property type="project" value="TreeGrafter"/>
</dbReference>
<dbReference type="Proteomes" id="UP000193900">
    <property type="component" value="Unassembled WGS sequence"/>
</dbReference>
<dbReference type="Pfam" id="PF00005">
    <property type="entry name" value="ABC_tran"/>
    <property type="match status" value="1"/>
</dbReference>
<dbReference type="EMBL" id="FWFZ01000033">
    <property type="protein sequence ID" value="SLN75042.1"/>
    <property type="molecule type" value="Genomic_DNA"/>
</dbReference>
<dbReference type="PANTHER" id="PTHR43875:SF3">
    <property type="entry name" value="MALTOSE_MALTODEXTRIN IMPORT ATP-BINDING PROTEIN MALK"/>
    <property type="match status" value="1"/>
</dbReference>
<dbReference type="InterPro" id="IPR012340">
    <property type="entry name" value="NA-bd_OB-fold"/>
</dbReference>
<dbReference type="InterPro" id="IPR013611">
    <property type="entry name" value="Transp-assoc_OB_typ2"/>
</dbReference>
<keyword evidence="4 6" id="KW-0067">ATP-binding</keyword>
<dbReference type="GO" id="GO:0016887">
    <property type="term" value="F:ATP hydrolysis activity"/>
    <property type="evidence" value="ECO:0007669"/>
    <property type="project" value="InterPro"/>
</dbReference>
<evidence type="ECO:0000256" key="2">
    <source>
        <dbReference type="ARBA" id="ARBA00022448"/>
    </source>
</evidence>
<dbReference type="SUPFAM" id="SSF52540">
    <property type="entry name" value="P-loop containing nucleoside triphosphate hydrolases"/>
    <property type="match status" value="1"/>
</dbReference>
<dbReference type="OrthoDB" id="9802264at2"/>
<keyword evidence="7" id="KW-1185">Reference proteome</keyword>
<gene>
    <name evidence="6" type="primary">malK_11</name>
    <name evidence="6" type="ORF">ROA7023_03879</name>
</gene>
<accession>A0A1Y5TWJ5</accession>
<dbReference type="EC" id="3.6.3.19" evidence="6"/>
<reference evidence="6 7" key="1">
    <citation type="submission" date="2017-03" db="EMBL/GenBank/DDBJ databases">
        <authorList>
            <person name="Afonso C.L."/>
            <person name="Miller P.J."/>
            <person name="Scott M.A."/>
            <person name="Spackman E."/>
            <person name="Goraichik I."/>
            <person name="Dimitrov K.M."/>
            <person name="Suarez D.L."/>
            <person name="Swayne D.E."/>
        </authorList>
    </citation>
    <scope>NUCLEOTIDE SEQUENCE [LARGE SCALE GENOMIC DNA]</scope>
    <source>
        <strain evidence="6 7">CECT 7023</strain>
    </source>
</reference>
<dbReference type="InterPro" id="IPR008995">
    <property type="entry name" value="Mo/tungstate-bd_C_term_dom"/>
</dbReference>
<dbReference type="SMART" id="SM00382">
    <property type="entry name" value="AAA"/>
    <property type="match status" value="1"/>
</dbReference>
<keyword evidence="2" id="KW-0813">Transport</keyword>
<sequence length="365" mass="38496">MADVSLSDITRRFGATEVLRGIDLDIADGSFTVIVGPSGCGKSTLLRILAGLDAPSSGRVHIGGRDVTGMEPAERRIAMVFQNYSLYPHMSVRDNMAFPLRSLRMGRAAIAAAIDRAAEILRIGDLLDRKPAQLSGGQRQRVAIGRAIVRDPSVFLFDEPLSNLDAALRGQMRVELAELHRMLGTTMVYVTHDQVEAMTMAERIVVLNGGCLEQVGAPMELYHRPATRFVAGFIGQPQMNLLPGRVIAADAALVVAEIGEGLRVEASVEGCGLSVGDGVTVGIRPDDLAPVAQGGIPVQVSVLERLGPQTVVHARADGGAVLSAVVAGDTGLAVDDALRLAVQPERVHVFAASGQALARPSRPAA</sequence>
<evidence type="ECO:0000313" key="6">
    <source>
        <dbReference type="EMBL" id="SLN75042.1"/>
    </source>
</evidence>
<dbReference type="AlphaFoldDB" id="A0A1Y5TWJ5"/>
<dbReference type="RefSeq" id="WP_085880615.1">
    <property type="nucleotide sequence ID" value="NZ_FWFZ01000033.1"/>
</dbReference>
<dbReference type="Pfam" id="PF08402">
    <property type="entry name" value="TOBE_2"/>
    <property type="match status" value="1"/>
</dbReference>
<evidence type="ECO:0000313" key="7">
    <source>
        <dbReference type="Proteomes" id="UP000193900"/>
    </source>
</evidence>
<evidence type="ECO:0000256" key="4">
    <source>
        <dbReference type="ARBA" id="ARBA00022840"/>
    </source>
</evidence>
<dbReference type="NCBIfam" id="NF008653">
    <property type="entry name" value="PRK11650.1"/>
    <property type="match status" value="1"/>
</dbReference>
<dbReference type="InterPro" id="IPR003593">
    <property type="entry name" value="AAA+_ATPase"/>
</dbReference>
<dbReference type="InterPro" id="IPR047641">
    <property type="entry name" value="ABC_transpr_MalK/UgpC-like"/>
</dbReference>
<dbReference type="CDD" id="cd03301">
    <property type="entry name" value="ABC_MalK_N"/>
    <property type="match status" value="1"/>
</dbReference>
<keyword evidence="3" id="KW-0547">Nucleotide-binding</keyword>
<dbReference type="GO" id="GO:0005524">
    <property type="term" value="F:ATP binding"/>
    <property type="evidence" value="ECO:0007669"/>
    <property type="project" value="UniProtKB-KW"/>
</dbReference>
<protein>
    <submittedName>
        <fullName evidence="6">Maltose/maltodextrin import ATP-binding protein MalK</fullName>
        <ecNumber evidence="6">3.6.3.19</ecNumber>
    </submittedName>
</protein>
<dbReference type="PROSITE" id="PS50893">
    <property type="entry name" value="ABC_TRANSPORTER_2"/>
    <property type="match status" value="1"/>
</dbReference>
<dbReference type="GO" id="GO:0055052">
    <property type="term" value="C:ATP-binding cassette (ABC) transporter complex, substrate-binding subunit-containing"/>
    <property type="evidence" value="ECO:0007669"/>
    <property type="project" value="TreeGrafter"/>
</dbReference>
<evidence type="ECO:0000256" key="1">
    <source>
        <dbReference type="ARBA" id="ARBA00005417"/>
    </source>
</evidence>
<keyword evidence="6" id="KW-0378">Hydrolase</keyword>
<dbReference type="Gene3D" id="3.40.50.300">
    <property type="entry name" value="P-loop containing nucleotide triphosphate hydrolases"/>
    <property type="match status" value="1"/>
</dbReference>
<dbReference type="Gene3D" id="2.40.50.100">
    <property type="match status" value="1"/>
</dbReference>
<comment type="similarity">
    <text evidence="1">Belongs to the ABC transporter superfamily.</text>
</comment>
<dbReference type="PANTHER" id="PTHR43875">
    <property type="entry name" value="MALTODEXTRIN IMPORT ATP-BINDING PROTEIN MSMX"/>
    <property type="match status" value="1"/>
</dbReference>
<evidence type="ECO:0000256" key="3">
    <source>
        <dbReference type="ARBA" id="ARBA00022741"/>
    </source>
</evidence>
<organism evidence="6 7">
    <name type="scientific">Roseisalinus antarcticus</name>
    <dbReference type="NCBI Taxonomy" id="254357"/>
    <lineage>
        <taxon>Bacteria</taxon>
        <taxon>Pseudomonadati</taxon>
        <taxon>Pseudomonadota</taxon>
        <taxon>Alphaproteobacteria</taxon>
        <taxon>Rhodobacterales</taxon>
        <taxon>Roseobacteraceae</taxon>
        <taxon>Roseisalinus</taxon>
    </lineage>
</organism>
<feature type="domain" description="ABC transporter" evidence="5">
    <location>
        <begin position="4"/>
        <end position="234"/>
    </location>
</feature>
<dbReference type="InterPro" id="IPR015855">
    <property type="entry name" value="ABC_transpr_MalK-like"/>
</dbReference>
<dbReference type="SUPFAM" id="SSF50331">
    <property type="entry name" value="MOP-like"/>
    <property type="match status" value="1"/>
</dbReference>
<name>A0A1Y5TWJ5_9RHOB</name>
<proteinExistence type="inferred from homology"/>